<gene>
    <name evidence="4" type="ORF">QEH59_10860</name>
</gene>
<organism evidence="4 5">
    <name type="scientific">Thalassobacterium sedimentorum</name>
    <dbReference type="NCBI Taxonomy" id="3041258"/>
    <lineage>
        <taxon>Bacteria</taxon>
        <taxon>Pseudomonadati</taxon>
        <taxon>Verrucomicrobiota</taxon>
        <taxon>Opitutia</taxon>
        <taxon>Puniceicoccales</taxon>
        <taxon>Coraliomargaritaceae</taxon>
        <taxon>Thalassobacterium</taxon>
    </lineage>
</organism>
<keyword evidence="5" id="KW-1185">Reference proteome</keyword>
<dbReference type="InterPro" id="IPR010131">
    <property type="entry name" value="MdtP/NodT-like"/>
</dbReference>
<dbReference type="RefSeq" id="WP_308985392.1">
    <property type="nucleotide sequence ID" value="NZ_JARXIC010000016.1"/>
</dbReference>
<comment type="similarity">
    <text evidence="1 2">Belongs to the outer membrane factor (OMF) (TC 1.B.17) family.</text>
</comment>
<feature type="chain" id="PRO_5044991483" evidence="2">
    <location>
        <begin position="30"/>
        <end position="485"/>
    </location>
</feature>
<keyword evidence="3" id="KW-0175">Coiled coil</keyword>
<keyword evidence="2" id="KW-0472">Membrane</keyword>
<keyword evidence="2" id="KW-0732">Signal</keyword>
<dbReference type="PROSITE" id="PS51257">
    <property type="entry name" value="PROKAR_LIPOPROTEIN"/>
    <property type="match status" value="1"/>
</dbReference>
<dbReference type="NCBIfam" id="TIGR01845">
    <property type="entry name" value="outer_NodT"/>
    <property type="match status" value="1"/>
</dbReference>
<evidence type="ECO:0000256" key="3">
    <source>
        <dbReference type="SAM" id="Coils"/>
    </source>
</evidence>
<protein>
    <submittedName>
        <fullName evidence="4">Efflux transporter outer membrane subunit</fullName>
    </submittedName>
</protein>
<name>A0ABU1AJW2_9BACT</name>
<accession>A0ABU1AJW2</accession>
<dbReference type="EMBL" id="JARXIC010000016">
    <property type="protein sequence ID" value="MDQ8194929.1"/>
    <property type="molecule type" value="Genomic_DNA"/>
</dbReference>
<evidence type="ECO:0000256" key="1">
    <source>
        <dbReference type="ARBA" id="ARBA00007613"/>
    </source>
</evidence>
<dbReference type="Proteomes" id="UP001243717">
    <property type="component" value="Unassembled WGS sequence"/>
</dbReference>
<dbReference type="Pfam" id="PF02321">
    <property type="entry name" value="OEP"/>
    <property type="match status" value="2"/>
</dbReference>
<dbReference type="SUPFAM" id="SSF56954">
    <property type="entry name" value="Outer membrane efflux proteins (OEP)"/>
    <property type="match status" value="1"/>
</dbReference>
<keyword evidence="2" id="KW-0564">Palmitate</keyword>
<reference evidence="4 5" key="1">
    <citation type="submission" date="2023-04" db="EMBL/GenBank/DDBJ databases">
        <title>A novel bacteria isolated from coastal sediment.</title>
        <authorList>
            <person name="Liu X.-J."/>
            <person name="Du Z.-J."/>
        </authorList>
    </citation>
    <scope>NUCLEOTIDE SEQUENCE [LARGE SCALE GENOMIC DNA]</scope>
    <source>
        <strain evidence="4 5">SDUM461004</strain>
    </source>
</reference>
<evidence type="ECO:0000313" key="4">
    <source>
        <dbReference type="EMBL" id="MDQ8194929.1"/>
    </source>
</evidence>
<dbReference type="InterPro" id="IPR003423">
    <property type="entry name" value="OMP_efflux"/>
</dbReference>
<feature type="signal peptide" evidence="2">
    <location>
        <begin position="1"/>
        <end position="29"/>
    </location>
</feature>
<evidence type="ECO:0000313" key="5">
    <source>
        <dbReference type="Proteomes" id="UP001243717"/>
    </source>
</evidence>
<keyword evidence="2" id="KW-0449">Lipoprotein</keyword>
<feature type="coiled-coil region" evidence="3">
    <location>
        <begin position="367"/>
        <end position="422"/>
    </location>
</feature>
<evidence type="ECO:0000256" key="2">
    <source>
        <dbReference type="RuleBase" id="RU362097"/>
    </source>
</evidence>
<keyword evidence="2" id="KW-0812">Transmembrane</keyword>
<sequence>MIKQNHTSIQQFLSAGAITLSLGWLTACATTSSSLEQKAHFDTQLPHTWQSVNSSQSTLDTAALSRWWQRFDDPQMEALITDAIEKNPDLRSALSTIRQARAERGLESAELWPSLAASIAGSGTQTRDLNNSNSTHSDSYQAALDASWEVDLFGRQQQYVAAADAALAASEEDYRQAQVTLAAEVASTYLTLCSYTTQLDIVRQNLATRESTQEIVQWQEQAGESDALNSQQSIAATEQVRAQIPELEQSLVETRNSLAILTGRTPAALQGQLQLPTSFPSAPANIAVGIPAETLRQRPDIRSSENTILAAQARLTAAERSRLPSLNLSGSIGIEALQAGDLLDPQSLISNLAAGLSAPLWDAGRIRRNIEVQNELLQQAYLEYENTVLNALAEVENALSSIDKRNQQITTLQRACEAAQNATQLAQLQYKAGEVDLLTVLDAQRTELSLDQSLTSTQAEALNAHVQLYKALGGGWDTSSANETL</sequence>
<dbReference type="Gene3D" id="2.20.200.10">
    <property type="entry name" value="Outer membrane efflux proteins (OEP)"/>
    <property type="match status" value="1"/>
</dbReference>
<comment type="caution">
    <text evidence="4">The sequence shown here is derived from an EMBL/GenBank/DDBJ whole genome shotgun (WGS) entry which is preliminary data.</text>
</comment>
<dbReference type="Gene3D" id="1.20.1600.10">
    <property type="entry name" value="Outer membrane efflux proteins (OEP)"/>
    <property type="match status" value="1"/>
</dbReference>
<keyword evidence="2" id="KW-1134">Transmembrane beta strand</keyword>
<dbReference type="PANTHER" id="PTHR30203:SF31">
    <property type="entry name" value="RND EFFLUX SYSTEM, OUTER MEMBRANE LIPOPROTEIN, NODT"/>
    <property type="match status" value="1"/>
</dbReference>
<comment type="subcellular location">
    <subcellularLocation>
        <location evidence="2">Cell membrane</location>
        <topology evidence="2">Lipid-anchor</topology>
    </subcellularLocation>
</comment>
<dbReference type="PANTHER" id="PTHR30203">
    <property type="entry name" value="OUTER MEMBRANE CATION EFFLUX PROTEIN"/>
    <property type="match status" value="1"/>
</dbReference>
<proteinExistence type="inferred from homology"/>